<dbReference type="InterPro" id="IPR029058">
    <property type="entry name" value="AB_hydrolase_fold"/>
</dbReference>
<keyword evidence="4" id="KW-0472">Membrane</keyword>
<dbReference type="GeneID" id="28817812"/>
<organism evidence="8 9">
    <name type="scientific">Mollisia scopiformis</name>
    <name type="common">Conifer needle endophyte fungus</name>
    <name type="synonym">Phialocephala scopiformis</name>
    <dbReference type="NCBI Taxonomy" id="149040"/>
    <lineage>
        <taxon>Eukaryota</taxon>
        <taxon>Fungi</taxon>
        <taxon>Dikarya</taxon>
        <taxon>Ascomycota</taxon>
        <taxon>Pezizomycotina</taxon>
        <taxon>Leotiomycetes</taxon>
        <taxon>Helotiales</taxon>
        <taxon>Mollisiaceae</taxon>
        <taxon>Mollisia</taxon>
    </lineage>
</organism>
<dbReference type="Gene3D" id="3.40.50.1820">
    <property type="entry name" value="alpha/beta hydrolase"/>
    <property type="match status" value="1"/>
</dbReference>
<keyword evidence="4" id="KW-0378">Hydrolase</keyword>
<dbReference type="Gene3D" id="3.40.50.300">
    <property type="entry name" value="P-loop containing nucleotide triphosphate hydrolases"/>
    <property type="match status" value="1"/>
</dbReference>
<evidence type="ECO:0000259" key="5">
    <source>
        <dbReference type="Pfam" id="PF07819"/>
    </source>
</evidence>
<dbReference type="Pfam" id="PF24883">
    <property type="entry name" value="NPHP3_N"/>
    <property type="match status" value="1"/>
</dbReference>
<comment type="similarity">
    <text evidence="4">Belongs to the GPI inositol-deacylase family.</text>
</comment>
<dbReference type="InterPro" id="IPR015943">
    <property type="entry name" value="WD40/YVTN_repeat-like_dom_sf"/>
</dbReference>
<dbReference type="SUPFAM" id="SSF52540">
    <property type="entry name" value="P-loop containing nucleoside triphosphate hydrolases"/>
    <property type="match status" value="1"/>
</dbReference>
<dbReference type="GO" id="GO:0005789">
    <property type="term" value="C:endoplasmic reticulum membrane"/>
    <property type="evidence" value="ECO:0007669"/>
    <property type="project" value="UniProtKB-SubCell"/>
</dbReference>
<dbReference type="Gene3D" id="2.130.10.10">
    <property type="entry name" value="YVTN repeat-like/Quinoprotein amine dehydrogenase"/>
    <property type="match status" value="3"/>
</dbReference>
<name>A0A194XCC4_MOLSC</name>
<dbReference type="Proteomes" id="UP000070700">
    <property type="component" value="Unassembled WGS sequence"/>
</dbReference>
<evidence type="ECO:0000256" key="3">
    <source>
        <dbReference type="ARBA" id="ARBA00022737"/>
    </source>
</evidence>
<proteinExistence type="inferred from homology"/>
<sequence>MDLGASEARRKSEPSFLERKFRSLNLRRNASDTAVEIIGSKGLVLLYEPADCHVDFIFVHGLGGGSRKTWSASPNPAHYWPKEWLPADPDFRHVRIHSFGYNSDWLQRQQNLLTIHDWGQDLMEQIRNKPNIRHATTPVVFIGHSMGGLVIKKACILARETSRYENFAERIHGVYFLATPHRGSRLAQVLSNLLKLTPFGDKPFVGALEQGSETIIQLNAEFCHCNGIAICSFIESIPTNLGFGSSFIVDKLSATLGYDHERIQTLNADHRSICKFDSPNDSNFRTLRDSLASTVDDIERSVPMVRQQVQHQEMQTVSAFLAVSDSPIDELSNLNDARMPGSCEWFTSGKTFLDWQYGEDCTRYFWLTGQPGVGKSVITAHAIECLGDMTCSYYFFNHEGENKPSLGGMLLSLAYQMAKKSSVIREMILGLSKDVLGKDDYRRVWRKLFMGGIFLTKFTTTHYWVIDSLDQCVATKEDLDNFFSLLANIDGCIPVKVFISSRFSDDYERLFRRLPYVTIQISAEDSLHDIRIYVEARVKELTIENEEMKISLVETMVRKSAGCFLWTVLVMEELLLDGFTSQDIEEILDEVPEKMDLLYRRNLEIMTNKTRSRKLARSILVWTLCATRALTIDELKDAIRLDTGAIVTRDLERNLPTICCHFVVVDKQKRVQIVHETARAFLLNPKLKSDFRIQIPLDNVQLGLACLRSLTSDRTTITAKCKGSTDHALFEYACLSFSEHLARSTSSSDALFLALMEFLNRSVLIWIETMAKRKFLDCLMKTATHLKAYQLRRAKYAAPLRDSVSSWALDLPRIVTEFGTNLTNHPSAIYNLIPPLCPKSSGLYRQFGSLETGLRLRGLSNSDWNDRISCWHYNKTARSIACQDQWFAIGLSDGLIHMYWTSTCQEFIRLNHGEAVRILCFGNLGKTLISTGLRIIKLWDVSIGSLLWEYRLESDPMAVNFNDDDRRVVAATRSKQLFTWSTENGNLISQHTWHRNLPLEFQHITSKAPSSVAISPDQTLMAIVYRSLPLCLWDLNTQQHLGFCTKTPDDGSDTSNNINSICFNSDPGLNLIAVAYWDGDIAIFETTSRTMRCHAKIQTQVLAVSPDGKTLAGGDSNGNVQLFDFETLQLMYRVSLSDGVGALAFTGDSLRVMDLRGTQVNVWEPDALVRKWDYANEDRSEFSSDVSERTIQNAGITFDDQNENITVIQTVYEGTMAICGRASGSIAICDITSSETTFQKLCKPKGIMMAILSLDWNETYQLVASADASSAFKVVRLFKECQHTIDVRDEILNAQLPYGQLITQLLISPDGTRLLVSSSTADFIWSLETRSVVSSREIEHRTEWRWLTHPQDNTKILLLEDSTLQSFRWDASSILSPDVETPISMGSHRFVDLKSMVVQKNDCKLVVKLGLNVEGEPPAALNGTNDPVLYILDLSQTEPPPPSLHPEPLFPSQAVNHTPKVKLLLGTAPGPFGSPLLLFISETGWICSIDLRNSSPHSTFQRHFFIPSAWLSTSATIITGCTVRKDILFVRGHEVAIIGGGLKAAETISISESNYTNSYLLNESSGKVFETAKIG</sequence>
<evidence type="ECO:0000259" key="7">
    <source>
        <dbReference type="Pfam" id="PF24883"/>
    </source>
</evidence>
<evidence type="ECO:0000313" key="9">
    <source>
        <dbReference type="Proteomes" id="UP000070700"/>
    </source>
</evidence>
<dbReference type="KEGG" id="psco:LY89DRAFT_52882"/>
<accession>A0A194XCC4</accession>
<dbReference type="RefSeq" id="XP_018071757.1">
    <property type="nucleotide sequence ID" value="XM_018208086.1"/>
</dbReference>
<keyword evidence="4" id="KW-0653">Protein transport</keyword>
<reference evidence="8 9" key="1">
    <citation type="submission" date="2015-10" db="EMBL/GenBank/DDBJ databases">
        <title>Full genome of DAOMC 229536 Phialocephala scopiformis, a fungal endophyte of spruce producing the potent anti-insectan compound rugulosin.</title>
        <authorList>
            <consortium name="DOE Joint Genome Institute"/>
            <person name="Walker A.K."/>
            <person name="Frasz S.L."/>
            <person name="Seifert K.A."/>
            <person name="Miller J.D."/>
            <person name="Mondo S.J."/>
            <person name="Labutti K."/>
            <person name="Lipzen A."/>
            <person name="Dockter R."/>
            <person name="Kennedy M."/>
            <person name="Grigoriev I.V."/>
            <person name="Spatafora J.W."/>
        </authorList>
    </citation>
    <scope>NUCLEOTIDE SEQUENCE [LARGE SCALE GENOMIC DNA]</scope>
    <source>
        <strain evidence="8 9">CBS 120377</strain>
    </source>
</reference>
<dbReference type="InParanoid" id="A0A194XCC4"/>
<dbReference type="OrthoDB" id="194358at2759"/>
<dbReference type="InterPro" id="IPR011047">
    <property type="entry name" value="Quinoprotein_ADH-like_sf"/>
</dbReference>
<keyword evidence="9" id="KW-1185">Reference proteome</keyword>
<dbReference type="PANTHER" id="PTHR10039:SF16">
    <property type="entry name" value="GPI INOSITOL-DEACYLASE"/>
    <property type="match status" value="1"/>
</dbReference>
<evidence type="ECO:0000256" key="2">
    <source>
        <dbReference type="ARBA" id="ARBA00015856"/>
    </source>
</evidence>
<dbReference type="InterPro" id="IPR027417">
    <property type="entry name" value="P-loop_NTPase"/>
</dbReference>
<evidence type="ECO:0000256" key="4">
    <source>
        <dbReference type="RuleBase" id="RU365011"/>
    </source>
</evidence>
<dbReference type="InterPro" id="IPR056884">
    <property type="entry name" value="NPHP3-like_N"/>
</dbReference>
<comment type="subcellular location">
    <subcellularLocation>
        <location evidence="4">Endoplasmic reticulum membrane</location>
    </subcellularLocation>
</comment>
<feature type="domain" description="GPI inositol-deacylase winged helix" evidence="6">
    <location>
        <begin position="603"/>
        <end position="693"/>
    </location>
</feature>
<dbReference type="InterPro" id="IPR054471">
    <property type="entry name" value="GPIID_WHD"/>
</dbReference>
<dbReference type="SUPFAM" id="SSF53474">
    <property type="entry name" value="alpha/beta-Hydrolases"/>
    <property type="match status" value="1"/>
</dbReference>
<protein>
    <recommendedName>
        <fullName evidence="2 4">GPI inositol-deacylase</fullName>
        <ecNumber evidence="4">3.1.-.-</ecNumber>
    </recommendedName>
</protein>
<keyword evidence="4" id="KW-0256">Endoplasmic reticulum</keyword>
<dbReference type="SMART" id="SM00320">
    <property type="entry name" value="WD40"/>
    <property type="match status" value="6"/>
</dbReference>
<evidence type="ECO:0000256" key="1">
    <source>
        <dbReference type="ARBA" id="ARBA00003496"/>
    </source>
</evidence>
<dbReference type="InterPro" id="IPR036322">
    <property type="entry name" value="WD40_repeat_dom_sf"/>
</dbReference>
<dbReference type="SUPFAM" id="SSF50978">
    <property type="entry name" value="WD40 repeat-like"/>
    <property type="match status" value="1"/>
</dbReference>
<dbReference type="GO" id="GO:0016788">
    <property type="term" value="F:hydrolase activity, acting on ester bonds"/>
    <property type="evidence" value="ECO:0007669"/>
    <property type="project" value="InterPro"/>
</dbReference>
<dbReference type="PANTHER" id="PTHR10039">
    <property type="entry name" value="AMELOGENIN"/>
    <property type="match status" value="1"/>
</dbReference>
<dbReference type="Pfam" id="PF22939">
    <property type="entry name" value="WHD_GPIID"/>
    <property type="match status" value="1"/>
</dbReference>
<feature type="domain" description="Nephrocystin 3-like N-terminal" evidence="7">
    <location>
        <begin position="341"/>
        <end position="502"/>
    </location>
</feature>
<evidence type="ECO:0000259" key="6">
    <source>
        <dbReference type="Pfam" id="PF22939"/>
    </source>
</evidence>
<dbReference type="Pfam" id="PF07819">
    <property type="entry name" value="PGAP1"/>
    <property type="match status" value="1"/>
</dbReference>
<keyword evidence="3" id="KW-0677">Repeat</keyword>
<gene>
    <name evidence="8" type="ORF">LY89DRAFT_52882</name>
</gene>
<keyword evidence="4" id="KW-0813">Transport</keyword>
<dbReference type="EMBL" id="KQ947414">
    <property type="protein sequence ID" value="KUJ17402.1"/>
    <property type="molecule type" value="Genomic_DNA"/>
</dbReference>
<comment type="function">
    <text evidence="1 4">Involved in inositol deacylation of GPI-anchored proteins which plays important roles in the quality control and ER-associated degradation of GPI-anchored proteins.</text>
</comment>
<feature type="domain" description="GPI inositol-deacylase PGAP1-like alpha/beta" evidence="5">
    <location>
        <begin position="57"/>
        <end position="186"/>
    </location>
</feature>
<dbReference type="InterPro" id="IPR012908">
    <property type="entry name" value="PGAP1-ab_dom-like"/>
</dbReference>
<dbReference type="EC" id="3.1.-.-" evidence="4"/>
<dbReference type="GO" id="GO:0015031">
    <property type="term" value="P:protein transport"/>
    <property type="evidence" value="ECO:0007669"/>
    <property type="project" value="UniProtKB-KW"/>
</dbReference>
<dbReference type="InterPro" id="IPR001680">
    <property type="entry name" value="WD40_rpt"/>
</dbReference>
<evidence type="ECO:0000313" key="8">
    <source>
        <dbReference type="EMBL" id="KUJ17402.1"/>
    </source>
</evidence>
<dbReference type="SUPFAM" id="SSF50998">
    <property type="entry name" value="Quinoprotein alcohol dehydrogenase-like"/>
    <property type="match status" value="1"/>
</dbReference>